<dbReference type="KEGG" id="cmic:caldi_22580"/>
<accession>A0AA35CMM6</accession>
<evidence type="ECO:0008006" key="10">
    <source>
        <dbReference type="Google" id="ProtNLM"/>
    </source>
</evidence>
<evidence type="ECO:0000259" key="7">
    <source>
        <dbReference type="Pfam" id="PF04545"/>
    </source>
</evidence>
<dbReference type="Gene3D" id="1.10.1740.10">
    <property type="match status" value="1"/>
</dbReference>
<name>A0AA35CMM6_9FIRM</name>
<reference evidence="8" key="1">
    <citation type="submission" date="2022-03" db="EMBL/GenBank/DDBJ databases">
        <title>Complete genome sequence of Caldinitratiruptor microaerophilus.</title>
        <authorList>
            <person name="Mukaiyama R."/>
            <person name="Nishiyama T."/>
            <person name="Ueda K."/>
        </authorList>
    </citation>
    <scope>NUCLEOTIDE SEQUENCE</scope>
    <source>
        <strain evidence="8">JCM 16183</strain>
    </source>
</reference>
<dbReference type="InterPro" id="IPR036388">
    <property type="entry name" value="WH-like_DNA-bd_sf"/>
</dbReference>
<evidence type="ECO:0000256" key="3">
    <source>
        <dbReference type="ARBA" id="ARBA00023082"/>
    </source>
</evidence>
<evidence type="ECO:0000313" key="9">
    <source>
        <dbReference type="Proteomes" id="UP001163687"/>
    </source>
</evidence>
<keyword evidence="4" id="KW-0238">DNA-binding</keyword>
<dbReference type="NCBIfam" id="TIGR02937">
    <property type="entry name" value="sigma70-ECF"/>
    <property type="match status" value="1"/>
</dbReference>
<organism evidence="8 9">
    <name type="scientific">Caldinitratiruptor microaerophilus</name>
    <dbReference type="NCBI Taxonomy" id="671077"/>
    <lineage>
        <taxon>Bacteria</taxon>
        <taxon>Bacillati</taxon>
        <taxon>Bacillota</taxon>
        <taxon>Clostridia</taxon>
        <taxon>Eubacteriales</taxon>
        <taxon>Symbiobacteriaceae</taxon>
        <taxon>Caldinitratiruptor</taxon>
    </lineage>
</organism>
<dbReference type="InterPro" id="IPR007630">
    <property type="entry name" value="RNA_pol_sigma70_r4"/>
</dbReference>
<evidence type="ECO:0000256" key="5">
    <source>
        <dbReference type="ARBA" id="ARBA00023163"/>
    </source>
</evidence>
<dbReference type="SUPFAM" id="SSF88946">
    <property type="entry name" value="Sigma2 domain of RNA polymerase sigma factors"/>
    <property type="match status" value="1"/>
</dbReference>
<dbReference type="EMBL" id="AP025628">
    <property type="protein sequence ID" value="BDG61168.1"/>
    <property type="molecule type" value="Genomic_DNA"/>
</dbReference>
<keyword evidence="3" id="KW-0731">Sigma factor</keyword>
<dbReference type="AlphaFoldDB" id="A0AA35CMM6"/>
<evidence type="ECO:0000259" key="6">
    <source>
        <dbReference type="Pfam" id="PF04542"/>
    </source>
</evidence>
<keyword evidence="2" id="KW-0805">Transcription regulation</keyword>
<dbReference type="PANTHER" id="PTHR43133:SF51">
    <property type="entry name" value="RNA POLYMERASE SIGMA FACTOR"/>
    <property type="match status" value="1"/>
</dbReference>
<dbReference type="CDD" id="cd06171">
    <property type="entry name" value="Sigma70_r4"/>
    <property type="match status" value="1"/>
</dbReference>
<protein>
    <recommendedName>
        <fullName evidence="10">RNA polymerase sigma-70 factor, ECF subfamily</fullName>
    </recommendedName>
</protein>
<dbReference type="Proteomes" id="UP001163687">
    <property type="component" value="Chromosome"/>
</dbReference>
<evidence type="ECO:0000313" key="8">
    <source>
        <dbReference type="EMBL" id="BDG61168.1"/>
    </source>
</evidence>
<gene>
    <name evidence="8" type="ORF">caldi_22580</name>
</gene>
<dbReference type="Pfam" id="PF04545">
    <property type="entry name" value="Sigma70_r4"/>
    <property type="match status" value="1"/>
</dbReference>
<dbReference type="InterPro" id="IPR039425">
    <property type="entry name" value="RNA_pol_sigma-70-like"/>
</dbReference>
<dbReference type="InterPro" id="IPR014284">
    <property type="entry name" value="RNA_pol_sigma-70_dom"/>
</dbReference>
<evidence type="ECO:0000256" key="4">
    <source>
        <dbReference type="ARBA" id="ARBA00023125"/>
    </source>
</evidence>
<evidence type="ECO:0000256" key="1">
    <source>
        <dbReference type="ARBA" id="ARBA00010641"/>
    </source>
</evidence>
<sequence length="175" mass="20039">MPVADRMRPEENEFFTLLAPEQGKLYRLALALLGNEADARDALQESVVHAFFAYRRLRGGKATFVPWMRRIVVNSSLQILRRRWRLVPVGRPEKLRPEPGRSLPDPPGEVWDAVRRLDEHYRVVVVLRFLNDMSLDAIGRTLGIPLGTVKSRLHVALRRLRRMLDQSGAGKLQAV</sequence>
<evidence type="ECO:0000256" key="2">
    <source>
        <dbReference type="ARBA" id="ARBA00023015"/>
    </source>
</evidence>
<dbReference type="SUPFAM" id="SSF88659">
    <property type="entry name" value="Sigma3 and sigma4 domains of RNA polymerase sigma factors"/>
    <property type="match status" value="1"/>
</dbReference>
<dbReference type="PANTHER" id="PTHR43133">
    <property type="entry name" value="RNA POLYMERASE ECF-TYPE SIGMA FACTO"/>
    <property type="match status" value="1"/>
</dbReference>
<feature type="domain" description="RNA polymerase sigma-70 region 4" evidence="7">
    <location>
        <begin position="115"/>
        <end position="161"/>
    </location>
</feature>
<dbReference type="Gene3D" id="1.10.10.10">
    <property type="entry name" value="Winged helix-like DNA-binding domain superfamily/Winged helix DNA-binding domain"/>
    <property type="match status" value="1"/>
</dbReference>
<dbReference type="Pfam" id="PF04542">
    <property type="entry name" value="Sigma70_r2"/>
    <property type="match status" value="1"/>
</dbReference>
<keyword evidence="9" id="KW-1185">Reference proteome</keyword>
<dbReference type="GO" id="GO:0006352">
    <property type="term" value="P:DNA-templated transcription initiation"/>
    <property type="evidence" value="ECO:0007669"/>
    <property type="project" value="InterPro"/>
</dbReference>
<keyword evidence="5" id="KW-0804">Transcription</keyword>
<dbReference type="GO" id="GO:0003677">
    <property type="term" value="F:DNA binding"/>
    <property type="evidence" value="ECO:0007669"/>
    <property type="project" value="UniProtKB-KW"/>
</dbReference>
<comment type="similarity">
    <text evidence="1">Belongs to the sigma-70 factor family. ECF subfamily.</text>
</comment>
<feature type="domain" description="RNA polymerase sigma-70 region 2" evidence="6">
    <location>
        <begin position="22"/>
        <end position="85"/>
    </location>
</feature>
<dbReference type="InterPro" id="IPR013324">
    <property type="entry name" value="RNA_pol_sigma_r3/r4-like"/>
</dbReference>
<dbReference type="InterPro" id="IPR007627">
    <property type="entry name" value="RNA_pol_sigma70_r2"/>
</dbReference>
<dbReference type="GO" id="GO:0016987">
    <property type="term" value="F:sigma factor activity"/>
    <property type="evidence" value="ECO:0007669"/>
    <property type="project" value="UniProtKB-KW"/>
</dbReference>
<dbReference type="InterPro" id="IPR013325">
    <property type="entry name" value="RNA_pol_sigma_r2"/>
</dbReference>
<proteinExistence type="inferred from homology"/>